<dbReference type="AlphaFoldDB" id="A0A1I2T3V9"/>
<dbReference type="Proteomes" id="UP000181942">
    <property type="component" value="Unassembled WGS sequence"/>
</dbReference>
<protein>
    <recommendedName>
        <fullName evidence="4">DUF1772 domain-containing protein</fullName>
    </recommendedName>
</protein>
<evidence type="ECO:0008006" key="4">
    <source>
        <dbReference type="Google" id="ProtNLM"/>
    </source>
</evidence>
<evidence type="ECO:0000313" key="2">
    <source>
        <dbReference type="EMBL" id="SFG59500.1"/>
    </source>
</evidence>
<evidence type="ECO:0000256" key="1">
    <source>
        <dbReference type="SAM" id="Phobius"/>
    </source>
</evidence>
<evidence type="ECO:0000313" key="3">
    <source>
        <dbReference type="Proteomes" id="UP000181942"/>
    </source>
</evidence>
<keyword evidence="1" id="KW-1133">Transmembrane helix</keyword>
<organism evidence="2 3">
    <name type="scientific">Streptomyces mirabilis</name>
    <dbReference type="NCBI Taxonomy" id="68239"/>
    <lineage>
        <taxon>Bacteria</taxon>
        <taxon>Bacillati</taxon>
        <taxon>Actinomycetota</taxon>
        <taxon>Actinomycetes</taxon>
        <taxon>Kitasatosporales</taxon>
        <taxon>Streptomycetaceae</taxon>
        <taxon>Streptomyces</taxon>
    </lineage>
</organism>
<accession>A0A1I2T3V9</accession>
<keyword evidence="1" id="KW-0812">Transmembrane</keyword>
<feature type="transmembrane region" description="Helical" evidence="1">
    <location>
        <begin position="136"/>
        <end position="155"/>
    </location>
</feature>
<dbReference type="OrthoDB" id="582955at2"/>
<proteinExistence type="predicted"/>
<feature type="transmembrane region" description="Helical" evidence="1">
    <location>
        <begin position="59"/>
        <end position="77"/>
    </location>
</feature>
<keyword evidence="1" id="KW-0472">Membrane</keyword>
<gene>
    <name evidence="2" type="ORF">SAMN02787118_123104</name>
</gene>
<sequence length="157" mass="16131">METLVQTLAVVATMANAVVYGTDVFSAIVQRPALAHVDDAVLTSTMGQIHRFGDRRMPVPGVFGLLATVATAVAAGFGGRVTAAVAAAVAAAALVVWLAVYNKVSAPVNKELTDAALDCRTAPNARGLQRTWDSVINARVVLQAVALGAMCVALVTS</sequence>
<dbReference type="EMBL" id="FONR01000023">
    <property type="protein sequence ID" value="SFG59500.1"/>
    <property type="molecule type" value="Genomic_DNA"/>
</dbReference>
<reference evidence="2 3" key="1">
    <citation type="submission" date="2016-10" db="EMBL/GenBank/DDBJ databases">
        <authorList>
            <person name="de Groot N.N."/>
        </authorList>
    </citation>
    <scope>NUCLEOTIDE SEQUENCE [LARGE SCALE GENOMIC DNA]</scope>
    <source>
        <strain evidence="2 3">OK461</strain>
    </source>
</reference>
<name>A0A1I2T3V9_9ACTN</name>
<dbReference type="RefSeq" id="WP_075032278.1">
    <property type="nucleotide sequence ID" value="NZ_FONR01000023.1"/>
</dbReference>
<feature type="transmembrane region" description="Helical" evidence="1">
    <location>
        <begin position="83"/>
        <end position="101"/>
    </location>
</feature>